<gene>
    <name evidence="2" type="ORF">SEPMUDRAFT_158350</name>
</gene>
<protein>
    <submittedName>
        <fullName evidence="2">Uncharacterized protein</fullName>
    </submittedName>
</protein>
<dbReference type="EMBL" id="KB456268">
    <property type="protein sequence ID" value="EMF10209.1"/>
    <property type="molecule type" value="Genomic_DNA"/>
</dbReference>
<feature type="compositionally biased region" description="Polar residues" evidence="1">
    <location>
        <begin position="151"/>
        <end position="177"/>
    </location>
</feature>
<dbReference type="RefSeq" id="XP_016758330.1">
    <property type="nucleotide sequence ID" value="XM_016907787.1"/>
</dbReference>
<reference evidence="2 3" key="1">
    <citation type="journal article" date="2012" name="PLoS Pathog.">
        <title>Diverse lifestyles and strategies of plant pathogenesis encoded in the genomes of eighteen Dothideomycetes fungi.</title>
        <authorList>
            <person name="Ohm R.A."/>
            <person name="Feau N."/>
            <person name="Henrissat B."/>
            <person name="Schoch C.L."/>
            <person name="Horwitz B.A."/>
            <person name="Barry K.W."/>
            <person name="Condon B.J."/>
            <person name="Copeland A.C."/>
            <person name="Dhillon B."/>
            <person name="Glaser F."/>
            <person name="Hesse C.N."/>
            <person name="Kosti I."/>
            <person name="LaButti K."/>
            <person name="Lindquist E.A."/>
            <person name="Lucas S."/>
            <person name="Salamov A.A."/>
            <person name="Bradshaw R.E."/>
            <person name="Ciuffetti L."/>
            <person name="Hamelin R.C."/>
            <person name="Kema G.H.J."/>
            <person name="Lawrence C."/>
            <person name="Scott J.A."/>
            <person name="Spatafora J.W."/>
            <person name="Turgeon B.G."/>
            <person name="de Wit P.J.G.M."/>
            <person name="Zhong S."/>
            <person name="Goodwin S.B."/>
            <person name="Grigoriev I.V."/>
        </authorList>
    </citation>
    <scope>NUCLEOTIDE SEQUENCE [LARGE SCALE GENOMIC DNA]</scope>
    <source>
        <strain evidence="2 3">SO2202</strain>
    </source>
</reference>
<sequence>MDELFLTRSDLPARYTFLTPRWTALAHARPEIDPGCIRKDTGIGIEQAGNSTYLAEEIVGGFSRHDKRVAMILYTATVLVDMQATALQGPFYASQYKDLCSDELACPPEVEMVESEDTVPPIVSLQPSATGCNVLHRHLLRIPRPILRQAKTTSSGMPHNPSTPAMGYSQASMSDNAPTPKLPAIRITHAKIVEQRMRDDPFWGMPRKPQQDYIWSAEDIKAHSDNNAWIRSLRSNICCAHLAPRVACACTTCEAEEEKLHQMQAQFWADLKH</sequence>
<dbReference type="Proteomes" id="UP000016931">
    <property type="component" value="Unassembled WGS sequence"/>
</dbReference>
<accession>M3CZZ4</accession>
<keyword evidence="3" id="KW-1185">Reference proteome</keyword>
<proteinExistence type="predicted"/>
<evidence type="ECO:0000256" key="1">
    <source>
        <dbReference type="SAM" id="MobiDB-lite"/>
    </source>
</evidence>
<organism evidence="2 3">
    <name type="scientific">Sphaerulina musiva (strain SO2202)</name>
    <name type="common">Poplar stem canker fungus</name>
    <name type="synonym">Septoria musiva</name>
    <dbReference type="NCBI Taxonomy" id="692275"/>
    <lineage>
        <taxon>Eukaryota</taxon>
        <taxon>Fungi</taxon>
        <taxon>Dikarya</taxon>
        <taxon>Ascomycota</taxon>
        <taxon>Pezizomycotina</taxon>
        <taxon>Dothideomycetes</taxon>
        <taxon>Dothideomycetidae</taxon>
        <taxon>Mycosphaerellales</taxon>
        <taxon>Mycosphaerellaceae</taxon>
        <taxon>Sphaerulina</taxon>
    </lineage>
</organism>
<dbReference type="AlphaFoldDB" id="M3CZZ4"/>
<feature type="region of interest" description="Disordered" evidence="1">
    <location>
        <begin position="151"/>
        <end position="180"/>
    </location>
</feature>
<name>M3CZZ4_SPHMS</name>
<evidence type="ECO:0000313" key="2">
    <source>
        <dbReference type="EMBL" id="EMF10209.1"/>
    </source>
</evidence>
<evidence type="ECO:0000313" key="3">
    <source>
        <dbReference type="Proteomes" id="UP000016931"/>
    </source>
</evidence>
<dbReference type="GeneID" id="27904924"/>
<dbReference type="HOGENOM" id="CLU_1020031_0_0_1"/>